<reference evidence="1 2" key="1">
    <citation type="journal article" date="2024" name="Microbiol. Immunol.">
        <title>Discovery of a novel spotted fever group Rickettsia, 'Candidatus Rickettsia kedanie,' in unfed larval chigger mites, Leptotrombidium scutellare.</title>
        <authorList>
            <person name="Ogawa M."/>
            <person name="Matsutani M."/>
            <person name="Katayama T."/>
            <person name="Takada N."/>
            <person name="Noda S."/>
            <person name="Takahashi M."/>
            <person name="Kageyama D."/>
            <person name="Hanaoka N."/>
            <person name="Ebihara H."/>
        </authorList>
    </citation>
    <scope>NUCLEOTIDE SEQUENCE [LARGE SCALE GENOMIC DNA]</scope>
    <source>
        <strain evidence="1 2">KNCP2-13</strain>
    </source>
</reference>
<dbReference type="Proteomes" id="UP001628124">
    <property type="component" value="Unassembled WGS sequence"/>
</dbReference>
<protein>
    <submittedName>
        <fullName evidence="1">Uncharacterized protein</fullName>
    </submittedName>
</protein>
<proteinExistence type="predicted"/>
<evidence type="ECO:0000313" key="2">
    <source>
        <dbReference type="Proteomes" id="UP001628124"/>
    </source>
</evidence>
<gene>
    <name evidence="1" type="ORF">KNCP2_12610</name>
</gene>
<evidence type="ECO:0000313" key="1">
    <source>
        <dbReference type="EMBL" id="GAA5252973.1"/>
    </source>
</evidence>
<accession>A0ABP9TVS9</accession>
<organism evidence="1 2">
    <name type="scientific">Candidatus Rickettsia kedanie</name>
    <dbReference type="NCBI Taxonomy" id="3115352"/>
    <lineage>
        <taxon>Bacteria</taxon>
        <taxon>Pseudomonadati</taxon>
        <taxon>Pseudomonadota</taxon>
        <taxon>Alphaproteobacteria</taxon>
        <taxon>Rickettsiales</taxon>
        <taxon>Rickettsiaceae</taxon>
        <taxon>Rickettsieae</taxon>
        <taxon>Rickettsia</taxon>
        <taxon>spotted fever group</taxon>
    </lineage>
</organism>
<dbReference type="RefSeq" id="WP_412708580.1">
    <property type="nucleotide sequence ID" value="NZ_BAABMM010000041.1"/>
</dbReference>
<name>A0ABP9TVS9_9RICK</name>
<sequence length="63" mass="7308">MLQNHILKQPAVHDPQKQQNSVLTVYNTFLGNPNNNSIPQTDIAEQQQRKEYFKDIIGYIIDP</sequence>
<dbReference type="EMBL" id="BAABMM010000041">
    <property type="protein sequence ID" value="GAA5252973.1"/>
    <property type="molecule type" value="Genomic_DNA"/>
</dbReference>
<comment type="caution">
    <text evidence="1">The sequence shown here is derived from an EMBL/GenBank/DDBJ whole genome shotgun (WGS) entry which is preliminary data.</text>
</comment>
<keyword evidence="2" id="KW-1185">Reference proteome</keyword>